<evidence type="ECO:0000259" key="10">
    <source>
        <dbReference type="PROSITE" id="PS50893"/>
    </source>
</evidence>
<evidence type="ECO:0000313" key="13">
    <source>
        <dbReference type="Proteomes" id="UP000806285"/>
    </source>
</evidence>
<dbReference type="InterPro" id="IPR017871">
    <property type="entry name" value="ABC_transporter-like_CS"/>
</dbReference>
<evidence type="ECO:0000256" key="4">
    <source>
        <dbReference type="ARBA" id="ARBA00022741"/>
    </source>
</evidence>
<gene>
    <name evidence="12" type="ORF">IM787_09360</name>
</gene>
<evidence type="ECO:0000259" key="11">
    <source>
        <dbReference type="PROSITE" id="PS50929"/>
    </source>
</evidence>
<comment type="subcellular location">
    <subcellularLocation>
        <location evidence="1">Cell membrane</location>
        <topology evidence="1">Multi-pass membrane protein</topology>
    </subcellularLocation>
</comment>
<dbReference type="Proteomes" id="UP000806285">
    <property type="component" value="Unassembled WGS sequence"/>
</dbReference>
<keyword evidence="7 9" id="KW-0472">Membrane</keyword>
<sequence>MPSWYMLEVYDRVVGSRSHLTLAMLTLLVLGAYAVMEVLDWAAGSLLHQAGVDFEKRLAPRTFEACFTAGWRRLPVGGLQPLQDLRTLRDVFAGPAVRSVLEMPVSLVFLALVFAIHPALGWLTLVAAIVQAFVAWMNERDTQEPLAAAGRAAREAQVHADASLRNAQVIEAMGMLPDVRRRWLERQGEFLRLQATASDRSGTWQALGKLVQTVVASALLGLGAWLLLREMLVDDGALMIVASILGGRVLAPIVQLVAQWRAVVGAREAWQRLHQLLETLPARPPAMPLPAPTGRFAAENLVVPAPGSTAPILKGVSFGLQPGEVLAVVGPSASGKTTLARALVGLWPSAGGKARLDGADVYAWDKAELGPHVGYLPQGVELLDGTIADNIARFGAPDPARVEAAARQVGLHEFVMALPQGYDTEIGTEGARLSGGERQRLALARALYGAPAFVVLDEPNASLDEAGDAALAAAIAAAKARGTTFVVITHRTSVLAVADRLLVLNDGQVQGFGPRDEVLAKLARAAQAAREQQAAPRRLPATAVRPAAEGAP</sequence>
<dbReference type="InterPro" id="IPR003439">
    <property type="entry name" value="ABC_transporter-like_ATP-bd"/>
</dbReference>
<evidence type="ECO:0000256" key="8">
    <source>
        <dbReference type="SAM" id="MobiDB-lite"/>
    </source>
</evidence>
<evidence type="ECO:0000256" key="6">
    <source>
        <dbReference type="ARBA" id="ARBA00022989"/>
    </source>
</evidence>
<dbReference type="InterPro" id="IPR036640">
    <property type="entry name" value="ABC1_TM_sf"/>
</dbReference>
<feature type="domain" description="ABC transmembrane type-1" evidence="11">
    <location>
        <begin position="1"/>
        <end position="265"/>
    </location>
</feature>
<organism evidence="12 13">
    <name type="scientific">Ramlibacter pallidus</name>
    <dbReference type="NCBI Taxonomy" id="2780087"/>
    <lineage>
        <taxon>Bacteria</taxon>
        <taxon>Pseudomonadati</taxon>
        <taxon>Pseudomonadota</taxon>
        <taxon>Betaproteobacteria</taxon>
        <taxon>Burkholderiales</taxon>
        <taxon>Comamonadaceae</taxon>
        <taxon>Ramlibacter</taxon>
    </lineage>
</organism>
<reference evidence="12 13" key="1">
    <citation type="submission" date="2020-10" db="EMBL/GenBank/DDBJ databases">
        <title>Ramlibacter sp. HM2 16S ribosomal RNA gene Genome sequencing and assembly.</title>
        <authorList>
            <person name="Kang M."/>
        </authorList>
    </citation>
    <scope>NUCLEOTIDE SEQUENCE [LARGE SCALE GENOMIC DNA]</scope>
    <source>
        <strain evidence="12 13">HM2</strain>
    </source>
</reference>
<keyword evidence="2" id="KW-1003">Cell membrane</keyword>
<dbReference type="Pfam" id="PF00005">
    <property type="entry name" value="ABC_tran"/>
    <property type="match status" value="1"/>
</dbReference>
<keyword evidence="3 9" id="KW-0812">Transmembrane</keyword>
<feature type="transmembrane region" description="Helical" evidence="9">
    <location>
        <begin position="210"/>
        <end position="228"/>
    </location>
</feature>
<dbReference type="SMART" id="SM00382">
    <property type="entry name" value="AAA"/>
    <property type="match status" value="1"/>
</dbReference>
<keyword evidence="5" id="KW-0067">ATP-binding</keyword>
<evidence type="ECO:0000256" key="5">
    <source>
        <dbReference type="ARBA" id="ARBA00022840"/>
    </source>
</evidence>
<dbReference type="InterPro" id="IPR003593">
    <property type="entry name" value="AAA+_ATPase"/>
</dbReference>
<dbReference type="PANTHER" id="PTHR24221:SF248">
    <property type="entry name" value="ABC TRANSPORTER TRANSMEMBRANE REGION"/>
    <property type="match status" value="1"/>
</dbReference>
<dbReference type="PROSITE" id="PS50929">
    <property type="entry name" value="ABC_TM1F"/>
    <property type="match status" value="1"/>
</dbReference>
<name>A0ABR9S2R7_9BURK</name>
<dbReference type="PROSITE" id="PS50893">
    <property type="entry name" value="ABC_TRANSPORTER_2"/>
    <property type="match status" value="1"/>
</dbReference>
<evidence type="ECO:0000256" key="1">
    <source>
        <dbReference type="ARBA" id="ARBA00004651"/>
    </source>
</evidence>
<evidence type="ECO:0000256" key="3">
    <source>
        <dbReference type="ARBA" id="ARBA00022692"/>
    </source>
</evidence>
<feature type="region of interest" description="Disordered" evidence="8">
    <location>
        <begin position="529"/>
        <end position="552"/>
    </location>
</feature>
<accession>A0ABR9S2R7</accession>
<dbReference type="SUPFAM" id="SSF90123">
    <property type="entry name" value="ABC transporter transmembrane region"/>
    <property type="match status" value="1"/>
</dbReference>
<dbReference type="InterPro" id="IPR011527">
    <property type="entry name" value="ABC1_TM_dom"/>
</dbReference>
<dbReference type="Gene3D" id="1.20.1560.10">
    <property type="entry name" value="ABC transporter type 1, transmembrane domain"/>
    <property type="match status" value="1"/>
</dbReference>
<comment type="caution">
    <text evidence="12">The sequence shown here is derived from an EMBL/GenBank/DDBJ whole genome shotgun (WGS) entry which is preliminary data.</text>
</comment>
<keyword evidence="13" id="KW-1185">Reference proteome</keyword>
<evidence type="ECO:0000256" key="2">
    <source>
        <dbReference type="ARBA" id="ARBA00022475"/>
    </source>
</evidence>
<evidence type="ECO:0000256" key="9">
    <source>
        <dbReference type="SAM" id="Phobius"/>
    </source>
</evidence>
<dbReference type="InterPro" id="IPR027417">
    <property type="entry name" value="P-loop_NTPase"/>
</dbReference>
<dbReference type="Gene3D" id="3.40.50.300">
    <property type="entry name" value="P-loop containing nucleotide triphosphate hydrolases"/>
    <property type="match status" value="1"/>
</dbReference>
<dbReference type="SUPFAM" id="SSF52540">
    <property type="entry name" value="P-loop containing nucleoside triphosphate hydrolases"/>
    <property type="match status" value="1"/>
</dbReference>
<dbReference type="InterPro" id="IPR039421">
    <property type="entry name" value="Type_1_exporter"/>
</dbReference>
<dbReference type="EMBL" id="JADDIV010000003">
    <property type="protein sequence ID" value="MBE7367773.1"/>
    <property type="molecule type" value="Genomic_DNA"/>
</dbReference>
<feature type="compositionally biased region" description="Low complexity" evidence="8">
    <location>
        <begin position="529"/>
        <end position="541"/>
    </location>
</feature>
<protein>
    <submittedName>
        <fullName evidence="12">Type I secretion system permease/ATPase</fullName>
    </submittedName>
</protein>
<dbReference type="PROSITE" id="PS00211">
    <property type="entry name" value="ABC_TRANSPORTER_1"/>
    <property type="match status" value="1"/>
</dbReference>
<evidence type="ECO:0000313" key="12">
    <source>
        <dbReference type="EMBL" id="MBE7367773.1"/>
    </source>
</evidence>
<keyword evidence="4" id="KW-0547">Nucleotide-binding</keyword>
<feature type="transmembrane region" description="Helical" evidence="9">
    <location>
        <begin position="20"/>
        <end position="39"/>
    </location>
</feature>
<feature type="domain" description="ABC transporter" evidence="10">
    <location>
        <begin position="296"/>
        <end position="531"/>
    </location>
</feature>
<dbReference type="NCBIfam" id="TIGR01842">
    <property type="entry name" value="type_I_sec_PrtD"/>
    <property type="match status" value="1"/>
</dbReference>
<proteinExistence type="predicted"/>
<keyword evidence="6 9" id="KW-1133">Transmembrane helix</keyword>
<dbReference type="InterPro" id="IPR010128">
    <property type="entry name" value="ATPase_T1SS_PrtD-like"/>
</dbReference>
<dbReference type="Pfam" id="PF00664">
    <property type="entry name" value="ABC_membrane"/>
    <property type="match status" value="1"/>
</dbReference>
<dbReference type="PANTHER" id="PTHR24221">
    <property type="entry name" value="ATP-BINDING CASSETTE SUB-FAMILY B"/>
    <property type="match status" value="1"/>
</dbReference>
<feature type="transmembrane region" description="Helical" evidence="9">
    <location>
        <begin position="107"/>
        <end position="136"/>
    </location>
</feature>
<evidence type="ECO:0000256" key="7">
    <source>
        <dbReference type="ARBA" id="ARBA00023136"/>
    </source>
</evidence>